<evidence type="ECO:0000313" key="3">
    <source>
        <dbReference type="EMBL" id="MUG46079.1"/>
    </source>
</evidence>
<accession>A0A7X3CNR4</accession>
<keyword evidence="1" id="KW-0472">Membrane</keyword>
<dbReference type="Proteomes" id="UP000447876">
    <property type="component" value="Unassembled WGS sequence"/>
</dbReference>
<dbReference type="EMBL" id="WNZW01000004">
    <property type="protein sequence ID" value="MUG46079.1"/>
    <property type="molecule type" value="Genomic_DNA"/>
</dbReference>
<name>A0A7X3CNR4_9BACL</name>
<keyword evidence="1" id="KW-1133">Transmembrane helix</keyword>
<dbReference type="OrthoDB" id="1955244at2"/>
<evidence type="ECO:0000256" key="1">
    <source>
        <dbReference type="SAM" id="Phobius"/>
    </source>
</evidence>
<evidence type="ECO:0000259" key="2">
    <source>
        <dbReference type="Pfam" id="PF13828"/>
    </source>
</evidence>
<organism evidence="3 4">
    <name type="scientific">Paenibacillus woosongensis</name>
    <dbReference type="NCBI Taxonomy" id="307580"/>
    <lineage>
        <taxon>Bacteria</taxon>
        <taxon>Bacillati</taxon>
        <taxon>Bacillota</taxon>
        <taxon>Bacilli</taxon>
        <taxon>Bacillales</taxon>
        <taxon>Paenibacillaceae</taxon>
        <taxon>Paenibacillus</taxon>
    </lineage>
</organism>
<gene>
    <name evidence="3" type="ORF">GNP95_13870</name>
</gene>
<proteinExistence type="predicted"/>
<protein>
    <submittedName>
        <fullName evidence="3">DUF4190 domain-containing protein</fullName>
    </submittedName>
</protein>
<keyword evidence="1" id="KW-0812">Transmembrane</keyword>
<feature type="domain" description="DUF4190" evidence="2">
    <location>
        <begin position="33"/>
        <end position="95"/>
    </location>
</feature>
<comment type="caution">
    <text evidence="3">The sequence shown here is derived from an EMBL/GenBank/DDBJ whole genome shotgun (WGS) entry which is preliminary data.</text>
</comment>
<reference evidence="3 4" key="1">
    <citation type="submission" date="2019-11" db="EMBL/GenBank/DDBJ databases">
        <title>Draft genome sequences of five Paenibacillus species of dairy origin.</title>
        <authorList>
            <person name="Olajide A.M."/>
            <person name="Chen S."/>
            <person name="Lapointe G."/>
        </authorList>
    </citation>
    <scope>NUCLEOTIDE SEQUENCE [LARGE SCALE GENOMIC DNA]</scope>
    <source>
        <strain evidence="3 4">12CR55</strain>
    </source>
</reference>
<dbReference type="Pfam" id="PF13828">
    <property type="entry name" value="DUF4190"/>
    <property type="match status" value="1"/>
</dbReference>
<dbReference type="RefSeq" id="WP_155611474.1">
    <property type="nucleotide sequence ID" value="NZ_WNZW01000004.1"/>
</dbReference>
<evidence type="ECO:0000313" key="4">
    <source>
        <dbReference type="Proteomes" id="UP000447876"/>
    </source>
</evidence>
<dbReference type="InterPro" id="IPR025241">
    <property type="entry name" value="DUF4190"/>
</dbReference>
<feature type="transmembrane region" description="Helical" evidence="1">
    <location>
        <begin position="77"/>
        <end position="108"/>
    </location>
</feature>
<feature type="transmembrane region" description="Helical" evidence="1">
    <location>
        <begin position="36"/>
        <end position="65"/>
    </location>
</feature>
<sequence>MDYNTSGQYNYNYPPAPPQPPAPPAEQNTNGKSVTALVLGILAIAIPYIGFFLGIVAIIIASISFKEIKVTQEKGHGFSVAGLVCGIIGTVIYGLIILFFVIVIITAVSTPDNYWNYSNF</sequence>
<dbReference type="AlphaFoldDB" id="A0A7X3CNR4"/>